<dbReference type="PANTHER" id="PTHR43451">
    <property type="entry name" value="ACETYLTRANSFERASE (GNAT) FAMILY PROTEIN"/>
    <property type="match status" value="1"/>
</dbReference>
<dbReference type="SUPFAM" id="SSF55729">
    <property type="entry name" value="Acyl-CoA N-acyltransferases (Nat)"/>
    <property type="match status" value="1"/>
</dbReference>
<keyword evidence="2" id="KW-0808">Transferase</keyword>
<dbReference type="PROSITE" id="PS51186">
    <property type="entry name" value="GNAT"/>
    <property type="match status" value="1"/>
</dbReference>
<dbReference type="Proteomes" id="UP000537592">
    <property type="component" value="Unassembled WGS sequence"/>
</dbReference>
<evidence type="ECO:0000313" key="2">
    <source>
        <dbReference type="EMBL" id="MBB3809812.1"/>
    </source>
</evidence>
<dbReference type="EC" id="2.3.1.-" evidence="2"/>
<dbReference type="InterPro" id="IPR052564">
    <property type="entry name" value="N-acetyltrans/Recomb-assoc"/>
</dbReference>
<keyword evidence="3" id="KW-1185">Reference proteome</keyword>
<organism evidence="2 3">
    <name type="scientific">Pseudochelatococcus contaminans</name>
    <dbReference type="NCBI Taxonomy" id="1538103"/>
    <lineage>
        <taxon>Bacteria</taxon>
        <taxon>Pseudomonadati</taxon>
        <taxon>Pseudomonadota</taxon>
        <taxon>Alphaproteobacteria</taxon>
        <taxon>Hyphomicrobiales</taxon>
        <taxon>Chelatococcaceae</taxon>
        <taxon>Pseudochelatococcus</taxon>
    </lineage>
</organism>
<reference evidence="2 3" key="1">
    <citation type="submission" date="2020-08" db="EMBL/GenBank/DDBJ databases">
        <title>Genomic Encyclopedia of Type Strains, Phase IV (KMG-IV): sequencing the most valuable type-strain genomes for metagenomic binning, comparative biology and taxonomic classification.</title>
        <authorList>
            <person name="Goeker M."/>
        </authorList>
    </citation>
    <scope>NUCLEOTIDE SEQUENCE [LARGE SCALE GENOMIC DNA]</scope>
    <source>
        <strain evidence="2 3">DSM 28760</strain>
    </source>
</reference>
<keyword evidence="2" id="KW-0012">Acyltransferase</keyword>
<sequence>MKMPLHIRPLARDDYRAVGRIFFYAIHEGTKGIYSDQQRRAWGSEAIELDRWKARLDHLNGFIAEINHEPVGFFTIDREGYLDLAFVLPSVARMGVGQALLKNVEQWAKDNGATQLTTDASLVAWPFFLKNGWHVTNEEHVERNGVTLTRYKMQKSVR</sequence>
<dbReference type="InterPro" id="IPR016181">
    <property type="entry name" value="Acyl_CoA_acyltransferase"/>
</dbReference>
<dbReference type="Gene3D" id="3.40.630.30">
    <property type="match status" value="1"/>
</dbReference>
<proteinExistence type="predicted"/>
<dbReference type="InterPro" id="IPR000182">
    <property type="entry name" value="GNAT_dom"/>
</dbReference>
<dbReference type="Pfam" id="PF13673">
    <property type="entry name" value="Acetyltransf_10"/>
    <property type="match status" value="1"/>
</dbReference>
<feature type="domain" description="N-acetyltransferase" evidence="1">
    <location>
        <begin position="5"/>
        <end position="158"/>
    </location>
</feature>
<gene>
    <name evidence="2" type="ORF">FHS81_001900</name>
</gene>
<dbReference type="GO" id="GO:0016747">
    <property type="term" value="F:acyltransferase activity, transferring groups other than amino-acyl groups"/>
    <property type="evidence" value="ECO:0007669"/>
    <property type="project" value="InterPro"/>
</dbReference>
<evidence type="ECO:0000313" key="3">
    <source>
        <dbReference type="Proteomes" id="UP000537592"/>
    </source>
</evidence>
<dbReference type="PANTHER" id="PTHR43451:SF1">
    <property type="entry name" value="ACETYLTRANSFERASE"/>
    <property type="match status" value="1"/>
</dbReference>
<comment type="caution">
    <text evidence="2">The sequence shown here is derived from an EMBL/GenBank/DDBJ whole genome shotgun (WGS) entry which is preliminary data.</text>
</comment>
<protein>
    <submittedName>
        <fullName evidence="2">Putative acetyltransferase</fullName>
        <ecNumber evidence="2">2.3.1.-</ecNumber>
    </submittedName>
</protein>
<dbReference type="AlphaFoldDB" id="A0A7W6EHI7"/>
<dbReference type="EMBL" id="JACICC010000004">
    <property type="protein sequence ID" value="MBB3809812.1"/>
    <property type="molecule type" value="Genomic_DNA"/>
</dbReference>
<dbReference type="CDD" id="cd04301">
    <property type="entry name" value="NAT_SF"/>
    <property type="match status" value="1"/>
</dbReference>
<name>A0A7W6EHI7_9HYPH</name>
<accession>A0A7W6EHI7</accession>
<evidence type="ECO:0000259" key="1">
    <source>
        <dbReference type="PROSITE" id="PS51186"/>
    </source>
</evidence>